<organism evidence="2 3">
    <name type="scientific">Kribbella deserti</name>
    <dbReference type="NCBI Taxonomy" id="1926257"/>
    <lineage>
        <taxon>Bacteria</taxon>
        <taxon>Bacillati</taxon>
        <taxon>Actinomycetota</taxon>
        <taxon>Actinomycetes</taxon>
        <taxon>Propionibacteriales</taxon>
        <taxon>Kribbellaceae</taxon>
        <taxon>Kribbella</taxon>
    </lineage>
</organism>
<reference evidence="2 3" key="1">
    <citation type="submission" date="2024-09" db="EMBL/GenBank/DDBJ databases">
        <authorList>
            <person name="Sun Q."/>
            <person name="Mori K."/>
        </authorList>
    </citation>
    <scope>NUCLEOTIDE SEQUENCE [LARGE SCALE GENOMIC DNA]</scope>
    <source>
        <strain evidence="2 3">CGMCC 1.15906</strain>
    </source>
</reference>
<dbReference type="PROSITE" id="PS51318">
    <property type="entry name" value="TAT"/>
    <property type="match status" value="1"/>
</dbReference>
<comment type="caution">
    <text evidence="2">The sequence shown here is derived from an EMBL/GenBank/DDBJ whole genome shotgun (WGS) entry which is preliminary data.</text>
</comment>
<dbReference type="InterPro" id="IPR006311">
    <property type="entry name" value="TAT_signal"/>
</dbReference>
<sequence length="326" mass="34806">MKRRTFLRGLAASAIAAPAAALAGAEGALAAGAAVQEVDAAAASYYVATTEQTKNKILVFPKNKAFSDANVHWSFSPGGGGWSNLSDIKIRNTEAQGWIALVAASGGRAGIVDIGSEKHTELNDLKWSASPGGNPHAIERVPGNGSVIVASSGGKLTLYSPSSVSNLSTLKAVQTVSYGGAHGVLWDPTYELLWVVGQNRVSHYAVMGSGRNTRLKYGRHFSLGSGNLGHDLQPDYTNKNKLLLTATKGVWELLTDSGNFRVRKISSETRVKSYVKHSSGEVVSIRGDNTEPRKWANKTVRFSASPDRSRSGAQFYKARIWTAAFQ</sequence>
<dbReference type="Proteomes" id="UP001589890">
    <property type="component" value="Unassembled WGS sequence"/>
</dbReference>
<proteinExistence type="predicted"/>
<gene>
    <name evidence="2" type="ORF">ACFFGN_29195</name>
</gene>
<evidence type="ECO:0000313" key="3">
    <source>
        <dbReference type="Proteomes" id="UP001589890"/>
    </source>
</evidence>
<dbReference type="SUPFAM" id="SSF63825">
    <property type="entry name" value="YWTD domain"/>
    <property type="match status" value="1"/>
</dbReference>
<name>A0ABV6QU72_9ACTN</name>
<dbReference type="Pfam" id="PF20138">
    <property type="entry name" value="DUF6528"/>
    <property type="match status" value="1"/>
</dbReference>
<evidence type="ECO:0000313" key="2">
    <source>
        <dbReference type="EMBL" id="MFC0628181.1"/>
    </source>
</evidence>
<dbReference type="EMBL" id="JBHLTC010000037">
    <property type="protein sequence ID" value="MFC0628181.1"/>
    <property type="molecule type" value="Genomic_DNA"/>
</dbReference>
<keyword evidence="3" id="KW-1185">Reference proteome</keyword>
<feature type="signal peptide" evidence="1">
    <location>
        <begin position="1"/>
        <end position="30"/>
    </location>
</feature>
<feature type="chain" id="PRO_5045926449" evidence="1">
    <location>
        <begin position="31"/>
        <end position="326"/>
    </location>
</feature>
<keyword evidence="1" id="KW-0732">Signal</keyword>
<protein>
    <submittedName>
        <fullName evidence="2">DUF6528 family protein</fullName>
    </submittedName>
</protein>
<evidence type="ECO:0000256" key="1">
    <source>
        <dbReference type="SAM" id="SignalP"/>
    </source>
</evidence>
<accession>A0ABV6QU72</accession>
<dbReference type="InterPro" id="IPR045383">
    <property type="entry name" value="DUF6528"/>
</dbReference>
<dbReference type="RefSeq" id="WP_380053919.1">
    <property type="nucleotide sequence ID" value="NZ_JBHLTC010000037.1"/>
</dbReference>